<evidence type="ECO:0000256" key="2">
    <source>
        <dbReference type="SAM" id="SignalP"/>
    </source>
</evidence>
<gene>
    <name evidence="3" type="ORF">HPHI1048_LOCUS11118</name>
</gene>
<sequence>MRTGGMCRLSLLCAWYVAVIPFNMAIHVGSTPSPTSRSRGCHFPCALELSRTRDKISGFELPSQQSWPSLRCLRGGSENSTTLNVEVHSDNISSISSLQNGSVISNASTKRTNSTLVESQAPKSKLMQWWRWRQDQYFESLWTELGMIMCPRSTVLASFVLGTHLSFFVTNEETVSPNLHPSLGVLAFAGKCVLSPKLLLLPYLFQMNVFIGLFSLLISIDDMFTFIMNPQSVVLNEVLSAIGIALLATFCRAIVRISGAHFPSWLRRISDIAIYADPSLIYLLLVSPSINIAKALRLMLLNINPEQK</sequence>
<name>A0A7S0EHW4_9CRYP</name>
<dbReference type="EMBL" id="HBEO01016286">
    <property type="protein sequence ID" value="CAD8485291.1"/>
    <property type="molecule type" value="Transcribed_RNA"/>
</dbReference>
<organism evidence="3">
    <name type="scientific">Hanusia phi</name>
    <dbReference type="NCBI Taxonomy" id="3032"/>
    <lineage>
        <taxon>Eukaryota</taxon>
        <taxon>Cryptophyceae</taxon>
        <taxon>Pyrenomonadales</taxon>
        <taxon>Geminigeraceae</taxon>
        <taxon>Hanusia</taxon>
    </lineage>
</organism>
<feature type="transmembrane region" description="Helical" evidence="1">
    <location>
        <begin position="198"/>
        <end position="218"/>
    </location>
</feature>
<dbReference type="AlphaFoldDB" id="A0A7S0EHW4"/>
<keyword evidence="2" id="KW-0732">Signal</keyword>
<accession>A0A7S0EHW4</accession>
<feature type="transmembrane region" description="Helical" evidence="1">
    <location>
        <begin position="238"/>
        <end position="259"/>
    </location>
</feature>
<reference evidence="3" key="1">
    <citation type="submission" date="2021-01" db="EMBL/GenBank/DDBJ databases">
        <authorList>
            <person name="Corre E."/>
            <person name="Pelletier E."/>
            <person name="Niang G."/>
            <person name="Scheremetjew M."/>
            <person name="Finn R."/>
            <person name="Kale V."/>
            <person name="Holt S."/>
            <person name="Cochrane G."/>
            <person name="Meng A."/>
            <person name="Brown T."/>
            <person name="Cohen L."/>
        </authorList>
    </citation>
    <scope>NUCLEOTIDE SEQUENCE</scope>
    <source>
        <strain evidence="3">CCMP325</strain>
    </source>
</reference>
<proteinExistence type="predicted"/>
<feature type="chain" id="PRO_5031194008" evidence="2">
    <location>
        <begin position="26"/>
        <end position="308"/>
    </location>
</feature>
<keyword evidence="1" id="KW-1133">Transmembrane helix</keyword>
<keyword evidence="1" id="KW-0812">Transmembrane</keyword>
<protein>
    <submittedName>
        <fullName evidence="3">Uncharacterized protein</fullName>
    </submittedName>
</protein>
<keyword evidence="1" id="KW-0472">Membrane</keyword>
<evidence type="ECO:0000313" key="3">
    <source>
        <dbReference type="EMBL" id="CAD8485291.1"/>
    </source>
</evidence>
<feature type="transmembrane region" description="Helical" evidence="1">
    <location>
        <begin position="279"/>
        <end position="300"/>
    </location>
</feature>
<feature type="signal peptide" evidence="2">
    <location>
        <begin position="1"/>
        <end position="25"/>
    </location>
</feature>
<evidence type="ECO:0000256" key="1">
    <source>
        <dbReference type="SAM" id="Phobius"/>
    </source>
</evidence>